<dbReference type="PROSITE" id="PS50119">
    <property type="entry name" value="ZF_BBOX"/>
    <property type="match status" value="1"/>
</dbReference>
<evidence type="ECO:0000259" key="3">
    <source>
        <dbReference type="PROSITE" id="PS50119"/>
    </source>
</evidence>
<dbReference type="GeneID" id="105446460"/>
<evidence type="ECO:0000313" key="5">
    <source>
        <dbReference type="Proteomes" id="UP000007110"/>
    </source>
</evidence>
<keyword evidence="1" id="KW-0863">Zinc-finger</keyword>
<evidence type="ECO:0000256" key="1">
    <source>
        <dbReference type="PROSITE-ProRule" id="PRU00024"/>
    </source>
</evidence>
<dbReference type="SUPFAM" id="SSF57845">
    <property type="entry name" value="B-box zinc-binding domain"/>
    <property type="match status" value="1"/>
</dbReference>
<dbReference type="PANTHER" id="PTHR25462:SF296">
    <property type="entry name" value="MEIOTIC P26, ISOFORM F"/>
    <property type="match status" value="1"/>
</dbReference>
<name>A0A7M7HPS6_STRPU</name>
<dbReference type="EnsemblMetazoa" id="XM_011683354">
    <property type="protein sequence ID" value="XP_011681656"/>
    <property type="gene ID" value="LOC105446460"/>
</dbReference>
<dbReference type="InterPro" id="IPR000315">
    <property type="entry name" value="Znf_B-box"/>
</dbReference>
<dbReference type="Proteomes" id="UP000007110">
    <property type="component" value="Unassembled WGS sequence"/>
</dbReference>
<protein>
    <recommendedName>
        <fullName evidence="3">B box-type domain-containing protein</fullName>
    </recommendedName>
</protein>
<dbReference type="Pfam" id="PF00643">
    <property type="entry name" value="zf-B_box"/>
    <property type="match status" value="1"/>
</dbReference>
<evidence type="ECO:0000256" key="2">
    <source>
        <dbReference type="SAM" id="Coils"/>
    </source>
</evidence>
<dbReference type="InterPro" id="IPR047153">
    <property type="entry name" value="TRIM45/56/19-like"/>
</dbReference>
<dbReference type="InterPro" id="IPR011047">
    <property type="entry name" value="Quinoprotein_ADH-like_sf"/>
</dbReference>
<dbReference type="PANTHER" id="PTHR25462">
    <property type="entry name" value="BONUS, ISOFORM C-RELATED"/>
    <property type="match status" value="1"/>
</dbReference>
<keyword evidence="1" id="KW-0479">Metal-binding</keyword>
<reference evidence="5" key="1">
    <citation type="submission" date="2015-02" db="EMBL/GenBank/DDBJ databases">
        <title>Genome sequencing for Strongylocentrotus purpuratus.</title>
        <authorList>
            <person name="Murali S."/>
            <person name="Liu Y."/>
            <person name="Vee V."/>
            <person name="English A."/>
            <person name="Wang M."/>
            <person name="Skinner E."/>
            <person name="Han Y."/>
            <person name="Muzny D.M."/>
            <person name="Worley K.C."/>
            <person name="Gibbs R.A."/>
        </authorList>
    </citation>
    <scope>NUCLEOTIDE SEQUENCE</scope>
</reference>
<keyword evidence="5" id="KW-1185">Reference proteome</keyword>
<evidence type="ECO:0000313" key="4">
    <source>
        <dbReference type="EnsemblMetazoa" id="XP_011681656"/>
    </source>
</evidence>
<sequence length="558" mass="63065">MASKFPEEGDEKVKLRPRRGHDMTWSCDKHGEPIKFYCKEDNIPVCHPCATKEHCHKPCELDDIEDVILERRRELDDKQQEIEEMKKQLKTLDSKLESTATSASNHFQSVNDDIKVAFDDKLKIVKDKEKRSIRSIDEEADEEIQIINEKRERRIKLCHEEAEQQQLTIKESQAKVESETKAISEVVAKQIKELTSKNQHAISTLDNIDSKIKRIQKDDKTLVNEAPQVLASLDDNTSSSVHQDDSDCLDQIQREVQKVKFVEGKVGRENYGRIDGYIGKWELVKSIHIPSIVKSPLVRGLISDNEICVRDVDNNATYVTTISTEHTEKFTEGDSKVSITSCAPIYSEVIVCGKERRDCTGDSLDGCITLYDRQWKVIRDISIPMNNRSDVTDITCVDVDVDSDGMILAAQYDASNIYVINPDDGKILNTVTMQGKVVRGGIQALSSGDIVVETEQDEFTVISRSGEQKAVIHCDEGCGSWYRVDKLTDTLYVKYTDIELDIYAVDQVSCDGIIQARRIVEYKGSGRDCINPFLVTPSGNLVACNGDTFFVYKKSFIV</sequence>
<dbReference type="AlphaFoldDB" id="A0A7M7HPS6"/>
<feature type="coiled-coil region" evidence="2">
    <location>
        <begin position="61"/>
        <end position="102"/>
    </location>
</feature>
<reference evidence="4" key="2">
    <citation type="submission" date="2021-01" db="UniProtKB">
        <authorList>
            <consortium name="EnsemblMetazoa"/>
        </authorList>
    </citation>
    <scope>IDENTIFICATION</scope>
</reference>
<keyword evidence="2" id="KW-0175">Coiled coil</keyword>
<dbReference type="KEGG" id="spu:105446460"/>
<organism evidence="4 5">
    <name type="scientific">Strongylocentrotus purpuratus</name>
    <name type="common">Purple sea urchin</name>
    <dbReference type="NCBI Taxonomy" id="7668"/>
    <lineage>
        <taxon>Eukaryota</taxon>
        <taxon>Metazoa</taxon>
        <taxon>Echinodermata</taxon>
        <taxon>Eleutherozoa</taxon>
        <taxon>Echinozoa</taxon>
        <taxon>Echinoidea</taxon>
        <taxon>Euechinoidea</taxon>
        <taxon>Echinacea</taxon>
        <taxon>Camarodonta</taxon>
        <taxon>Echinidea</taxon>
        <taxon>Strongylocentrotidae</taxon>
        <taxon>Strongylocentrotus</taxon>
    </lineage>
</organism>
<dbReference type="RefSeq" id="XP_011681656.1">
    <property type="nucleotide sequence ID" value="XM_011683354.1"/>
</dbReference>
<keyword evidence="1" id="KW-0862">Zinc</keyword>
<dbReference type="Gene3D" id="3.30.160.60">
    <property type="entry name" value="Classic Zinc Finger"/>
    <property type="match status" value="1"/>
</dbReference>
<dbReference type="OrthoDB" id="9989938at2759"/>
<dbReference type="SUPFAM" id="SSF50998">
    <property type="entry name" value="Quinoprotein alcohol dehydrogenase-like"/>
    <property type="match status" value="1"/>
</dbReference>
<dbReference type="OMA" id="YCKEDNI"/>
<accession>A0A7M7HPS6</accession>
<dbReference type="GO" id="GO:0008270">
    <property type="term" value="F:zinc ion binding"/>
    <property type="evidence" value="ECO:0007669"/>
    <property type="project" value="UniProtKB-KW"/>
</dbReference>
<dbReference type="CDD" id="cd19776">
    <property type="entry name" value="Bbox2_TRIM25_C-IV"/>
    <property type="match status" value="1"/>
</dbReference>
<proteinExistence type="predicted"/>
<dbReference type="InParanoid" id="A0A7M7HPS6"/>
<feature type="domain" description="B box-type" evidence="3">
    <location>
        <begin position="27"/>
        <end position="54"/>
    </location>
</feature>